<dbReference type="InterPro" id="IPR002692">
    <property type="entry name" value="S45"/>
</dbReference>
<dbReference type="Gene3D" id="2.30.120.10">
    <property type="match status" value="1"/>
</dbReference>
<dbReference type="SUPFAM" id="SSF56235">
    <property type="entry name" value="N-terminal nucleophile aminohydrolases (Ntn hydrolases)"/>
    <property type="match status" value="1"/>
</dbReference>
<keyword evidence="6" id="KW-0106">Calcium</keyword>
<organism evidence="7 8">
    <name type="scientific">Chromobacterium haemolyticum</name>
    <dbReference type="NCBI Taxonomy" id="394935"/>
    <lineage>
        <taxon>Bacteria</taxon>
        <taxon>Pseudomonadati</taxon>
        <taxon>Pseudomonadota</taxon>
        <taxon>Betaproteobacteria</taxon>
        <taxon>Neisseriales</taxon>
        <taxon>Chromobacteriaceae</taxon>
        <taxon>Chromobacterium</taxon>
    </lineage>
</organism>
<dbReference type="Gene3D" id="1.10.1400.10">
    <property type="match status" value="1"/>
</dbReference>
<name>A0A1W0D7U4_9NEIS</name>
<dbReference type="InterPro" id="IPR043147">
    <property type="entry name" value="Penicillin_amidase_A-knob"/>
</dbReference>
<dbReference type="InterPro" id="IPR023343">
    <property type="entry name" value="Penicillin_amidase_dom1"/>
</dbReference>
<feature type="binding site" evidence="6">
    <location>
        <position position="284"/>
    </location>
    <ligand>
        <name>Ca(2+)</name>
        <dbReference type="ChEBI" id="CHEBI:29108"/>
    </ligand>
</feature>
<reference evidence="7 8" key="1">
    <citation type="submission" date="2017-02" db="EMBL/GenBank/DDBJ databases">
        <title>Chromobacterium haemolyticum H5244.</title>
        <authorList>
            <person name="Gulvik C.A."/>
        </authorList>
    </citation>
    <scope>NUCLEOTIDE SEQUENCE [LARGE SCALE GENOMIC DNA]</scope>
    <source>
        <strain evidence="7 8">H5244</strain>
    </source>
</reference>
<dbReference type="InterPro" id="IPR014395">
    <property type="entry name" value="Pen/GL7ACA/AHL_acylase"/>
</dbReference>
<dbReference type="GO" id="GO:0017000">
    <property type="term" value="P:antibiotic biosynthetic process"/>
    <property type="evidence" value="ECO:0007669"/>
    <property type="project" value="InterPro"/>
</dbReference>
<dbReference type="Gene3D" id="3.60.20.10">
    <property type="entry name" value="Glutamine Phosphoribosylpyrophosphate, subunit 1, domain 1"/>
    <property type="match status" value="1"/>
</dbReference>
<evidence type="ECO:0000256" key="4">
    <source>
        <dbReference type="ARBA" id="ARBA00023145"/>
    </source>
</evidence>
<feature type="binding site" evidence="6">
    <location>
        <position position="287"/>
    </location>
    <ligand>
        <name>Ca(2+)</name>
        <dbReference type="ChEBI" id="CHEBI:29108"/>
    </ligand>
</feature>
<dbReference type="Gene3D" id="1.10.439.10">
    <property type="entry name" value="Penicillin Amidohydrolase, domain 1"/>
    <property type="match status" value="1"/>
</dbReference>
<evidence type="ECO:0000313" key="7">
    <source>
        <dbReference type="EMBL" id="OQS43085.1"/>
    </source>
</evidence>
<dbReference type="GO" id="GO:0016811">
    <property type="term" value="F:hydrolase activity, acting on carbon-nitrogen (but not peptide) bonds, in linear amides"/>
    <property type="evidence" value="ECO:0007669"/>
    <property type="project" value="InterPro"/>
</dbReference>
<dbReference type="Proteomes" id="UP000192721">
    <property type="component" value="Unassembled WGS sequence"/>
</dbReference>
<keyword evidence="6" id="KW-0479">Metal-binding</keyword>
<evidence type="ECO:0000256" key="1">
    <source>
        <dbReference type="ARBA" id="ARBA00006586"/>
    </source>
</evidence>
<feature type="active site" description="Nucleophile" evidence="5">
    <location>
        <position position="212"/>
    </location>
</feature>
<accession>A0A1W0D7U4</accession>
<dbReference type="AlphaFoldDB" id="A0A1W0D7U4"/>
<evidence type="ECO:0000256" key="2">
    <source>
        <dbReference type="ARBA" id="ARBA00022729"/>
    </source>
</evidence>
<dbReference type="Pfam" id="PF01804">
    <property type="entry name" value="Penicil_amidase"/>
    <property type="match status" value="1"/>
</dbReference>
<dbReference type="EMBL" id="MUKV01000003">
    <property type="protein sequence ID" value="OQS43085.1"/>
    <property type="molecule type" value="Genomic_DNA"/>
</dbReference>
<comment type="similarity">
    <text evidence="1">Belongs to the peptidase S45 family.</text>
</comment>
<keyword evidence="3" id="KW-0378">Hydrolase</keyword>
<proteinExistence type="inferred from homology"/>
<dbReference type="PANTHER" id="PTHR34218:SF3">
    <property type="entry name" value="ACYL-HOMOSERINE LACTONE ACYLASE PVDQ"/>
    <property type="match status" value="1"/>
</dbReference>
<evidence type="ECO:0008006" key="9">
    <source>
        <dbReference type="Google" id="ProtNLM"/>
    </source>
</evidence>
<evidence type="ECO:0000256" key="6">
    <source>
        <dbReference type="PIRSR" id="PIRSR001227-2"/>
    </source>
</evidence>
<gene>
    <name evidence="7" type="ORF">B0T45_03710</name>
</gene>
<comment type="cofactor">
    <cofactor evidence="6">
        <name>Ca(2+)</name>
        <dbReference type="ChEBI" id="CHEBI:29108"/>
    </cofactor>
    <text evidence="6">Binds 1 Ca(2+) ion per dimer.</text>
</comment>
<dbReference type="InterPro" id="IPR029055">
    <property type="entry name" value="Ntn_hydrolases_N"/>
</dbReference>
<dbReference type="PIRSF" id="PIRSF001227">
    <property type="entry name" value="Pen_acylase"/>
    <property type="match status" value="1"/>
</dbReference>
<comment type="caution">
    <text evidence="7">The sequence shown here is derived from an EMBL/GenBank/DDBJ whole genome shotgun (WGS) entry which is preliminary data.</text>
</comment>
<dbReference type="PANTHER" id="PTHR34218">
    <property type="entry name" value="PEPTIDASE S45 PENICILLIN AMIDASE"/>
    <property type="match status" value="1"/>
</dbReference>
<keyword evidence="4" id="KW-0865">Zymogen</keyword>
<protein>
    <recommendedName>
        <fullName evidence="9">Acylase</fullName>
    </recommendedName>
</protein>
<keyword evidence="2" id="KW-0732">Signal</keyword>
<evidence type="ECO:0000313" key="8">
    <source>
        <dbReference type="Proteomes" id="UP000192721"/>
    </source>
</evidence>
<evidence type="ECO:0000256" key="3">
    <source>
        <dbReference type="ARBA" id="ARBA00022801"/>
    </source>
</evidence>
<evidence type="ECO:0000256" key="5">
    <source>
        <dbReference type="PIRSR" id="PIRSR001227-1"/>
    </source>
</evidence>
<sequence length="733" mass="79591">MAAASGAKGGRVVKRLILALLGIAMLSLLTACELDDDGKPRGSQVLWDRSGVPHIYAARADSLAYAFGRAQMQAHPELLLRLYAQGRGRGAEYYGAVFEAGEPFPSNMAEVDRLVRAMGFPERSKQWLQQQSPRMRAYLDAFVAGVNDQAAASGGLSPTARAVLPVRSEDVLAHTLRIFFSYLSGATATGAANCSLIYPDAVATPVNLIGGSNGWALGPAKSRSGNAMLLANPHLLWGGSHTWFEAQFKSPEYDIYGATLVGLPVMRIGFNQRLGWVHTVNTQDGCDLYQLKLSGRQYLLDGVARDFETKRETLYIRQPDGSLQAEQLTLRRAEQGPVFDKDGQSYALRIVGVDQLQTPGVLEQWWDMAQAPDFLAFRKVVARLQNPYHNIIYADAQRNIWAAFGGLTPRRAGGDAAYWAQPVDGSRSDLIWRQALRLDELPQATNPASGWVQNSNSAPWYMSKPALDPAAYAAYLSPRISPLLREQRGIELIEQTPSFTLDTLLSAKHDTRLLLADRVLDDLIGYARASGDAGLIAAAQVLAQWDRRSDAASKGAVLFAAWVAASGGEDALPYRQKADPAQPYSTPAGLRDAGFALSKLGAAAQGLQQAGVPLDVAFGEVYRLRRGPAGGAARLDQPASGGAEGLGAFRTFSYIGDSDGRQRAIFGDTFTALVEFGRPLRAKVINTYGNSSQPQSPYYGDQLPLAAQNGMRDALLKREQVEAALAKREWFRR</sequence>
<dbReference type="GO" id="GO:0046872">
    <property type="term" value="F:metal ion binding"/>
    <property type="evidence" value="ECO:0007669"/>
    <property type="project" value="UniProtKB-KW"/>
</dbReference>
<dbReference type="InterPro" id="IPR043146">
    <property type="entry name" value="Penicillin_amidase_N_B-knob"/>
</dbReference>